<dbReference type="Pfam" id="PF05147">
    <property type="entry name" value="LANC_like"/>
    <property type="match status" value="1"/>
</dbReference>
<dbReference type="GO" id="GO:0031179">
    <property type="term" value="P:peptide modification"/>
    <property type="evidence" value="ECO:0007669"/>
    <property type="project" value="InterPro"/>
</dbReference>
<dbReference type="Pfam" id="PF13575">
    <property type="entry name" value="DUF4135"/>
    <property type="match status" value="1"/>
</dbReference>
<dbReference type="Proteomes" id="UP000579153">
    <property type="component" value="Unassembled WGS sequence"/>
</dbReference>
<dbReference type="CDD" id="cd04792">
    <property type="entry name" value="LanM-like"/>
    <property type="match status" value="1"/>
</dbReference>
<dbReference type="NCBIfam" id="TIGR03897">
    <property type="entry name" value="lanti_2_LanM"/>
    <property type="match status" value="1"/>
</dbReference>
<feature type="domain" description="Lantibiotic biosynthesis protein dehydration" evidence="2">
    <location>
        <begin position="226"/>
        <end position="602"/>
    </location>
</feature>
<evidence type="ECO:0000259" key="2">
    <source>
        <dbReference type="Pfam" id="PF13575"/>
    </source>
</evidence>
<evidence type="ECO:0000256" key="1">
    <source>
        <dbReference type="PIRSR" id="PIRSR607822-1"/>
    </source>
</evidence>
<dbReference type="PRINTS" id="PR01950">
    <property type="entry name" value="LANCSUPER"/>
</dbReference>
<comment type="caution">
    <text evidence="3">The sequence shown here is derived from an EMBL/GenBank/DDBJ whole genome shotgun (WGS) entry which is preliminary data.</text>
</comment>
<dbReference type="PIRSF" id="PIRSF037228">
    <property type="entry name" value="Lant_mod_RumM"/>
    <property type="match status" value="1"/>
</dbReference>
<accession>A0A7W9GGZ7</accession>
<organism evidence="3 4">
    <name type="scientific">Nonomuraea jabiensis</name>
    <dbReference type="NCBI Taxonomy" id="882448"/>
    <lineage>
        <taxon>Bacteria</taxon>
        <taxon>Bacillati</taxon>
        <taxon>Actinomycetota</taxon>
        <taxon>Actinomycetes</taxon>
        <taxon>Streptosporangiales</taxon>
        <taxon>Streptosporangiaceae</taxon>
        <taxon>Nonomuraea</taxon>
    </lineage>
</organism>
<reference evidence="3 4" key="1">
    <citation type="submission" date="2020-08" db="EMBL/GenBank/DDBJ databases">
        <title>Sequencing the genomes of 1000 actinobacteria strains.</title>
        <authorList>
            <person name="Klenk H.-P."/>
        </authorList>
    </citation>
    <scope>NUCLEOTIDE SEQUENCE [LARGE SCALE GENOMIC DNA]</scope>
    <source>
        <strain evidence="3 4">DSM 45507</strain>
    </source>
</reference>
<dbReference type="PRINTS" id="PR01955">
    <property type="entry name" value="LANCFRANKIA"/>
</dbReference>
<keyword evidence="4" id="KW-1185">Reference proteome</keyword>
<sequence>MSHIAATPAQRTDTDAEPAPYWWAGALTLAERLALATRPAPREDGLAERRLARWRAAHRMDEEGRFEARLADLGIDADTLLALLAEPPEELAARASRPAWADTVEAALATASLDGGAQPAPQEVGEAAFTWDAGFGRIVAPFVRNAVTRMASGALDGLGEVAALRRGFAEQLGGQLVSLAARVLVLELNVARVRGQLHGDSAEERFRSFAARLATREGLAGLLSEYVVLARLLAQCADHAVEAYLELLRRLAADRSAIVAELFGGTEPGRLAEVVMGVGDGHRGGRSVGLLRFESGARVVYKPRSLAVHTHFNRALGWLGDRLPGLGLRVLKVLERPGHGWVEYAEHGPCADEAGVRAFYRRQGALLALLYALDGVDFHFENLIAAGDQPVLVDLEALFHPAIHRGGARGRTDDDPAERALDSSVARVGLLPAVVWSKDGGALDMGGMGGDAGSTLPFESAGWAGAGTDEMRLIRERAAFPGSSNRPGVGDAVADPADHVEDFLAGFTGAYEVIAAHRDELLSPGGVLAAFQGDEIRVVMRPTKLYGTLLQESTHPDVMRDALDRDHVLDALWATCADDPVRRRLVPAEIADLWNGDIPLFAGRPGTPDLWTSRDEPLAGALVGVPSSDAAAKIRAMGPRDLAEQQWIIRACLASRHDRARVWTSTTPAAPAAPAAPAGVLADRLVAMATAIGDELAERAHRDDSAAGWLGMELVGETRWTVGTLKSDLYGGIPGVALFLGQLARITGEHRHADLAMRALSWVPGFVDGIAGKAAAFPCGPFNSAVGLAYALTHLARDLGAPDLLGHVEPLITATTGAAAADEELDVVSGAAGCLAAMLAVHEATGLPDALDVARACADRLVQTARPQDGGVAWHGHIPASAPLTGFSHGTAGIGWALLRFAALTGEARYARTGLAAFAYERSRFDARIGNWPDFRDLPDAPANPSGLPPSMQGWCHGAPGIGLARADLLRRPGLSTEAAGDLAADLAADLDVALGSYLSSPPGMVGHSLCHGEAGNLELLTHAVAAGRHDLTDTLRLRTGVLLAQLADGPRCGTPGGVTTPGLMSGLAGIGHGLLRLAAPAEVPSVLLLAPPAA</sequence>
<dbReference type="Gene3D" id="1.50.10.20">
    <property type="match status" value="1"/>
</dbReference>
<evidence type="ECO:0000313" key="4">
    <source>
        <dbReference type="Proteomes" id="UP000579153"/>
    </source>
</evidence>
<dbReference type="GO" id="GO:0046872">
    <property type="term" value="F:metal ion binding"/>
    <property type="evidence" value="ECO:0007669"/>
    <property type="project" value="UniProtKB-KW"/>
</dbReference>
<feature type="binding site" evidence="1">
    <location>
        <position position="956"/>
    </location>
    <ligand>
        <name>Zn(2+)</name>
        <dbReference type="ChEBI" id="CHEBI:29105"/>
    </ligand>
</feature>
<dbReference type="EMBL" id="JACHMB010000001">
    <property type="protein sequence ID" value="MBB5783620.1"/>
    <property type="molecule type" value="Genomic_DNA"/>
</dbReference>
<keyword evidence="1" id="KW-0862">Zinc</keyword>
<evidence type="ECO:0000313" key="3">
    <source>
        <dbReference type="EMBL" id="MBB5783620.1"/>
    </source>
</evidence>
<keyword evidence="1" id="KW-0479">Metal-binding</keyword>
<name>A0A7W9GGZ7_9ACTN</name>
<dbReference type="RefSeq" id="WP_185076628.1">
    <property type="nucleotide sequence ID" value="NZ_JACHMB010000001.1"/>
</dbReference>
<dbReference type="SMART" id="SM01260">
    <property type="entry name" value="LANC_like"/>
    <property type="match status" value="1"/>
</dbReference>
<feature type="binding site" evidence="1">
    <location>
        <position position="1012"/>
    </location>
    <ligand>
        <name>Zn(2+)</name>
        <dbReference type="ChEBI" id="CHEBI:29105"/>
    </ligand>
</feature>
<proteinExistence type="predicted"/>
<dbReference type="InterPro" id="IPR017146">
    <property type="entry name" value="Lanti_2_LanM"/>
</dbReference>
<dbReference type="InterPro" id="IPR025410">
    <property type="entry name" value="Lant_dehyd"/>
</dbReference>
<dbReference type="InterPro" id="IPR007822">
    <property type="entry name" value="LANC-like"/>
</dbReference>
<gene>
    <name evidence="3" type="ORF">HD596_010376</name>
</gene>
<dbReference type="AlphaFoldDB" id="A0A7W9GGZ7"/>
<protein>
    <submittedName>
        <fullName evidence="3">Type 2 lantibiotic biosynthesis protein LanM</fullName>
    </submittedName>
</protein>
<feature type="binding site" evidence="1">
    <location>
        <position position="1011"/>
    </location>
    <ligand>
        <name>Zn(2+)</name>
        <dbReference type="ChEBI" id="CHEBI:29105"/>
    </ligand>
</feature>
<dbReference type="SUPFAM" id="SSF158745">
    <property type="entry name" value="LanC-like"/>
    <property type="match status" value="1"/>
</dbReference>